<feature type="region of interest" description="Disordered" evidence="1">
    <location>
        <begin position="1"/>
        <end position="56"/>
    </location>
</feature>
<dbReference type="InParanoid" id="A0A0G4GGN8"/>
<protein>
    <submittedName>
        <fullName evidence="2">Uncharacterized protein</fullName>
    </submittedName>
</protein>
<keyword evidence="3" id="KW-1185">Reference proteome</keyword>
<evidence type="ECO:0000313" key="3">
    <source>
        <dbReference type="Proteomes" id="UP000041254"/>
    </source>
</evidence>
<dbReference type="EMBL" id="CDMY01000659">
    <property type="protein sequence ID" value="CEM28801.1"/>
    <property type="molecule type" value="Genomic_DNA"/>
</dbReference>
<organism evidence="2 3">
    <name type="scientific">Vitrella brassicaformis (strain CCMP3155)</name>
    <dbReference type="NCBI Taxonomy" id="1169540"/>
    <lineage>
        <taxon>Eukaryota</taxon>
        <taxon>Sar</taxon>
        <taxon>Alveolata</taxon>
        <taxon>Colpodellida</taxon>
        <taxon>Vitrellaceae</taxon>
        <taxon>Vitrella</taxon>
    </lineage>
</organism>
<feature type="compositionally biased region" description="Polar residues" evidence="1">
    <location>
        <begin position="37"/>
        <end position="49"/>
    </location>
</feature>
<evidence type="ECO:0000256" key="1">
    <source>
        <dbReference type="SAM" id="MobiDB-lite"/>
    </source>
</evidence>
<evidence type="ECO:0000313" key="2">
    <source>
        <dbReference type="EMBL" id="CEM28801.1"/>
    </source>
</evidence>
<dbReference type="AlphaFoldDB" id="A0A0G4GGN8"/>
<proteinExistence type="predicted"/>
<reference evidence="2 3" key="1">
    <citation type="submission" date="2014-11" db="EMBL/GenBank/DDBJ databases">
        <authorList>
            <person name="Zhu J."/>
            <person name="Qi W."/>
            <person name="Song R."/>
        </authorList>
    </citation>
    <scope>NUCLEOTIDE SEQUENCE [LARGE SCALE GENOMIC DNA]</scope>
</reference>
<dbReference type="VEuPathDB" id="CryptoDB:Vbra_825"/>
<name>A0A0G4GGN8_VITBC</name>
<gene>
    <name evidence="2" type="ORF">Vbra_825</name>
</gene>
<dbReference type="Proteomes" id="UP000041254">
    <property type="component" value="Unassembled WGS sequence"/>
</dbReference>
<accession>A0A0G4GGN8</accession>
<feature type="compositionally biased region" description="Polar residues" evidence="1">
    <location>
        <begin position="1"/>
        <end position="12"/>
    </location>
</feature>
<sequence length="78" mass="8502">MEPSSCSRQSPARCQRHDTTPIAQGDTRMEGARQMVMPQNSGVPATGSPQRDGDQRHDTICIAQDDGCVEGAGQMDRW</sequence>